<feature type="domain" description="LD-carboxypeptidase N-terminal" evidence="4">
    <location>
        <begin position="13"/>
        <end position="134"/>
    </location>
</feature>
<gene>
    <name evidence="6" type="ORF">ERS852407_05460</name>
</gene>
<accession>A0A174LXT7</accession>
<organism evidence="6 7">
    <name type="scientific">Hungatella hathewayi</name>
    <dbReference type="NCBI Taxonomy" id="154046"/>
    <lineage>
        <taxon>Bacteria</taxon>
        <taxon>Bacillati</taxon>
        <taxon>Bacillota</taxon>
        <taxon>Clostridia</taxon>
        <taxon>Lachnospirales</taxon>
        <taxon>Lachnospiraceae</taxon>
        <taxon>Hungatella</taxon>
    </lineage>
</organism>
<reference evidence="6 7" key="1">
    <citation type="submission" date="2015-09" db="EMBL/GenBank/DDBJ databases">
        <authorList>
            <consortium name="Pathogen Informatics"/>
        </authorList>
    </citation>
    <scope>NUCLEOTIDE SEQUENCE [LARGE SCALE GENOMIC DNA]</scope>
    <source>
        <strain evidence="6 7">2789STDY5608850</strain>
    </source>
</reference>
<dbReference type="Gene3D" id="3.50.30.60">
    <property type="entry name" value="LD-carboxypeptidase A C-terminal domain-like"/>
    <property type="match status" value="1"/>
</dbReference>
<dbReference type="InterPro" id="IPR003507">
    <property type="entry name" value="S66_fam"/>
</dbReference>
<dbReference type="InterPro" id="IPR027461">
    <property type="entry name" value="Carboxypeptidase_A_C_sf"/>
</dbReference>
<dbReference type="Pfam" id="PF02016">
    <property type="entry name" value="Peptidase_S66"/>
    <property type="match status" value="1"/>
</dbReference>
<dbReference type="CDD" id="cd07062">
    <property type="entry name" value="Peptidase_S66_mccF_like"/>
    <property type="match status" value="1"/>
</dbReference>
<name>A0A174LXT7_9FIRM</name>
<sequence>MIKPKHLNRGDTVAIVSLSAGTIGEPWAIHKLYIAKERLEADYGLNVVVMPNALKGRDYLYEHPEARAADLMEAFRNKEIKAIFNAIGGDDTIRLLPYINFDVISHNPKIFTGFSDTTSNHMMMYKAGLVSYYGASIMTNFAEYVKINDYTAQMIQDTLFHPKDTLEIPSSPYWYDDEDEKIWWKEENINVLRQYHPEEIGYEVIQGAGIAEGELLGGCLDVFIELTGTPIWPSKDEWDGKIMFLETSEDDMSCDYLTWILRNLAAQRLFDVVNAVIVGKPARRSKYGPYKEVYQKVIGKEAGHPELPILYNVNFGHAEPIGIIPYGIKCRLNVDDKTLTLLEPATE</sequence>
<dbReference type="InterPro" id="IPR027478">
    <property type="entry name" value="LdcA_N"/>
</dbReference>
<evidence type="ECO:0000256" key="1">
    <source>
        <dbReference type="ARBA" id="ARBA00010233"/>
    </source>
</evidence>
<dbReference type="SUPFAM" id="SSF141986">
    <property type="entry name" value="LD-carboxypeptidase A C-terminal domain-like"/>
    <property type="match status" value="1"/>
</dbReference>
<feature type="active site" description="Charge relay system" evidence="3">
    <location>
        <position position="317"/>
    </location>
</feature>
<protein>
    <submittedName>
        <fullName evidence="6">Putative MccF-like protein (Microcin C7 resistance)</fullName>
    </submittedName>
</protein>
<dbReference type="PANTHER" id="PTHR30237">
    <property type="entry name" value="MURAMOYLTETRAPEPTIDE CARBOXYPEPTIDASE"/>
    <property type="match status" value="1"/>
</dbReference>
<dbReference type="InterPro" id="IPR040921">
    <property type="entry name" value="Peptidase_S66C"/>
</dbReference>
<proteinExistence type="inferred from homology"/>
<evidence type="ECO:0000313" key="6">
    <source>
        <dbReference type="EMBL" id="CUP26525.1"/>
    </source>
</evidence>
<evidence type="ECO:0000259" key="4">
    <source>
        <dbReference type="Pfam" id="PF02016"/>
    </source>
</evidence>
<dbReference type="GO" id="GO:0016787">
    <property type="term" value="F:hydrolase activity"/>
    <property type="evidence" value="ECO:0007669"/>
    <property type="project" value="UniProtKB-KW"/>
</dbReference>
<dbReference type="Proteomes" id="UP000095651">
    <property type="component" value="Unassembled WGS sequence"/>
</dbReference>
<evidence type="ECO:0000256" key="3">
    <source>
        <dbReference type="PIRSR" id="PIRSR028757-1"/>
    </source>
</evidence>
<feature type="active site" description="Charge relay system" evidence="3">
    <location>
        <position position="246"/>
    </location>
</feature>
<comment type="similarity">
    <text evidence="1">Belongs to the peptidase S66 family.</text>
</comment>
<dbReference type="InterPro" id="IPR040449">
    <property type="entry name" value="Peptidase_S66_N"/>
</dbReference>
<keyword evidence="2" id="KW-0378">Hydrolase</keyword>
<evidence type="ECO:0000256" key="2">
    <source>
        <dbReference type="ARBA" id="ARBA00022801"/>
    </source>
</evidence>
<dbReference type="PANTHER" id="PTHR30237:SF4">
    <property type="entry name" value="LD-CARBOXYPEPTIDASE C-TERMINAL DOMAIN-CONTAINING PROTEIN"/>
    <property type="match status" value="1"/>
</dbReference>
<dbReference type="InterPro" id="IPR029062">
    <property type="entry name" value="Class_I_gatase-like"/>
</dbReference>
<dbReference type="SUPFAM" id="SSF52317">
    <property type="entry name" value="Class I glutamine amidotransferase-like"/>
    <property type="match status" value="1"/>
</dbReference>
<evidence type="ECO:0000313" key="7">
    <source>
        <dbReference type="Proteomes" id="UP000095651"/>
    </source>
</evidence>
<dbReference type="Gene3D" id="3.40.50.10740">
    <property type="entry name" value="Class I glutamine amidotransferase-like"/>
    <property type="match status" value="1"/>
</dbReference>
<dbReference type="RefSeq" id="WP_055660083.1">
    <property type="nucleotide sequence ID" value="NZ_CABIXC010000023.1"/>
</dbReference>
<feature type="active site" description="Nucleophile" evidence="3">
    <location>
        <position position="115"/>
    </location>
</feature>
<dbReference type="EMBL" id="CYZE01000023">
    <property type="protein sequence ID" value="CUP26525.1"/>
    <property type="molecule type" value="Genomic_DNA"/>
</dbReference>
<dbReference type="Pfam" id="PF17676">
    <property type="entry name" value="Peptidase_S66C"/>
    <property type="match status" value="1"/>
</dbReference>
<dbReference type="PIRSF" id="PIRSF028757">
    <property type="entry name" value="LD-carboxypeptidase"/>
    <property type="match status" value="1"/>
</dbReference>
<dbReference type="AlphaFoldDB" id="A0A174LXT7"/>
<evidence type="ECO:0000259" key="5">
    <source>
        <dbReference type="Pfam" id="PF17676"/>
    </source>
</evidence>
<feature type="domain" description="LD-carboxypeptidase C-terminal" evidence="5">
    <location>
        <begin position="212"/>
        <end position="332"/>
    </location>
</feature>